<dbReference type="PANTHER" id="PTHR24416:SF548">
    <property type="entry name" value="PROTEIN KINASE DOMAIN-CONTAINING PROTEIN"/>
    <property type="match status" value="1"/>
</dbReference>
<feature type="coiled-coil region" evidence="10">
    <location>
        <begin position="200"/>
        <end position="227"/>
    </location>
</feature>
<organism evidence="13 14">
    <name type="scientific">Acrobeloides nanus</name>
    <dbReference type="NCBI Taxonomy" id="290746"/>
    <lineage>
        <taxon>Eukaryota</taxon>
        <taxon>Metazoa</taxon>
        <taxon>Ecdysozoa</taxon>
        <taxon>Nematoda</taxon>
        <taxon>Chromadorea</taxon>
        <taxon>Rhabditida</taxon>
        <taxon>Tylenchina</taxon>
        <taxon>Cephalobomorpha</taxon>
        <taxon>Cephaloboidea</taxon>
        <taxon>Cephalobidae</taxon>
        <taxon>Acrobeloides</taxon>
    </lineage>
</organism>
<keyword evidence="5" id="KW-0418">Kinase</keyword>
<proteinExistence type="predicted"/>
<dbReference type="InterPro" id="IPR050122">
    <property type="entry name" value="RTK"/>
</dbReference>
<dbReference type="PROSITE" id="PS50011">
    <property type="entry name" value="PROTEIN_KINASE_DOM"/>
    <property type="match status" value="1"/>
</dbReference>
<dbReference type="InterPro" id="IPR011009">
    <property type="entry name" value="Kinase-like_dom_sf"/>
</dbReference>
<keyword evidence="11" id="KW-1133">Transmembrane helix</keyword>
<evidence type="ECO:0000256" key="9">
    <source>
        <dbReference type="ARBA" id="ARBA00051243"/>
    </source>
</evidence>
<dbReference type="GO" id="GO:0004714">
    <property type="term" value="F:transmembrane receptor protein tyrosine kinase activity"/>
    <property type="evidence" value="ECO:0007669"/>
    <property type="project" value="UniProtKB-EC"/>
</dbReference>
<dbReference type="InterPro" id="IPR008266">
    <property type="entry name" value="Tyr_kinase_AS"/>
</dbReference>
<dbReference type="GO" id="GO:0043235">
    <property type="term" value="C:receptor complex"/>
    <property type="evidence" value="ECO:0007669"/>
    <property type="project" value="TreeGrafter"/>
</dbReference>
<evidence type="ECO:0000313" key="14">
    <source>
        <dbReference type="WBParaSite" id="ACRNAN_scaffold3177.g28393.t1"/>
    </source>
</evidence>
<dbReference type="GO" id="GO:0048680">
    <property type="term" value="P:positive regulation of axon regeneration"/>
    <property type="evidence" value="ECO:0007669"/>
    <property type="project" value="UniProtKB-ARBA"/>
</dbReference>
<dbReference type="PROSITE" id="PS00109">
    <property type="entry name" value="PROTEIN_KINASE_TYR"/>
    <property type="match status" value="1"/>
</dbReference>
<accession>A0A914DNE6</accession>
<dbReference type="SUPFAM" id="SSF56112">
    <property type="entry name" value="Protein kinase-like (PK-like)"/>
    <property type="match status" value="1"/>
</dbReference>
<dbReference type="GO" id="GO:0061564">
    <property type="term" value="P:axon development"/>
    <property type="evidence" value="ECO:0007669"/>
    <property type="project" value="UniProtKB-ARBA"/>
</dbReference>
<dbReference type="WBParaSite" id="ACRNAN_scaffold3177.g28393.t1">
    <property type="protein sequence ID" value="ACRNAN_scaffold3177.g28393.t1"/>
    <property type="gene ID" value="ACRNAN_scaffold3177.g28393"/>
</dbReference>
<keyword evidence="3" id="KW-0808">Transferase</keyword>
<evidence type="ECO:0000256" key="7">
    <source>
        <dbReference type="ARBA" id="ARBA00023136"/>
    </source>
</evidence>
<keyword evidence="7 11" id="KW-0472">Membrane</keyword>
<dbReference type="GO" id="GO:0007169">
    <property type="term" value="P:cell surface receptor protein tyrosine kinase signaling pathway"/>
    <property type="evidence" value="ECO:0007669"/>
    <property type="project" value="TreeGrafter"/>
</dbReference>
<dbReference type="CDD" id="cd00192">
    <property type="entry name" value="PTKc"/>
    <property type="match status" value="1"/>
</dbReference>
<keyword evidence="13" id="KW-1185">Reference proteome</keyword>
<evidence type="ECO:0000256" key="4">
    <source>
        <dbReference type="ARBA" id="ARBA00022741"/>
    </source>
</evidence>
<evidence type="ECO:0000256" key="2">
    <source>
        <dbReference type="ARBA" id="ARBA00011902"/>
    </source>
</evidence>
<comment type="catalytic activity">
    <reaction evidence="9">
        <text>L-tyrosyl-[protein] + ATP = O-phospho-L-tyrosyl-[protein] + ADP + H(+)</text>
        <dbReference type="Rhea" id="RHEA:10596"/>
        <dbReference type="Rhea" id="RHEA-COMP:10136"/>
        <dbReference type="Rhea" id="RHEA-COMP:20101"/>
        <dbReference type="ChEBI" id="CHEBI:15378"/>
        <dbReference type="ChEBI" id="CHEBI:30616"/>
        <dbReference type="ChEBI" id="CHEBI:46858"/>
        <dbReference type="ChEBI" id="CHEBI:61978"/>
        <dbReference type="ChEBI" id="CHEBI:456216"/>
        <dbReference type="EC" id="2.7.10.1"/>
    </reaction>
</comment>
<evidence type="ECO:0000256" key="11">
    <source>
        <dbReference type="SAM" id="Phobius"/>
    </source>
</evidence>
<dbReference type="Proteomes" id="UP000887540">
    <property type="component" value="Unplaced"/>
</dbReference>
<evidence type="ECO:0000313" key="13">
    <source>
        <dbReference type="Proteomes" id="UP000887540"/>
    </source>
</evidence>
<dbReference type="GO" id="GO:0005886">
    <property type="term" value="C:plasma membrane"/>
    <property type="evidence" value="ECO:0007669"/>
    <property type="project" value="TreeGrafter"/>
</dbReference>
<feature type="domain" description="Protein kinase" evidence="12">
    <location>
        <begin position="233"/>
        <end position="505"/>
    </location>
</feature>
<dbReference type="Pfam" id="PF07714">
    <property type="entry name" value="PK_Tyr_Ser-Thr"/>
    <property type="match status" value="1"/>
</dbReference>
<evidence type="ECO:0000259" key="12">
    <source>
        <dbReference type="PROSITE" id="PS50011"/>
    </source>
</evidence>
<dbReference type="InterPro" id="IPR001245">
    <property type="entry name" value="Ser-Thr/Tyr_kinase_cat_dom"/>
</dbReference>
<comment type="subcellular location">
    <subcellularLocation>
        <location evidence="1">Endomembrane system</location>
    </subcellularLocation>
</comment>
<dbReference type="InterPro" id="IPR000719">
    <property type="entry name" value="Prot_kinase_dom"/>
</dbReference>
<keyword evidence="8" id="KW-0829">Tyrosine-protein kinase</keyword>
<keyword evidence="6" id="KW-0067">ATP-binding</keyword>
<dbReference type="PANTHER" id="PTHR24416">
    <property type="entry name" value="TYROSINE-PROTEIN KINASE RECEPTOR"/>
    <property type="match status" value="1"/>
</dbReference>
<dbReference type="EC" id="2.7.10.1" evidence="2"/>
<dbReference type="AlphaFoldDB" id="A0A914DNE6"/>
<sequence length="514" mass="58881">MSNSDISQLFTEEERICVHFNSTEHLDDNKTYFWSVHFLFVPKRPAIENLHFLDMSPNYPNMANLGLYVDGNVFACYSGTATWKVSINAEIPEKCPFIFYADDQPPVKVWNASLFHLILNFTAVKLVFVFNGTACANDTYRGYVVQFDAEYIEPDTIKTLLPDYLLIIGLSGGGFIVACMIIVSIAIYCIRSKQKRYNKIYKLLEEMNLTQEEINEMKLKSDELLIKPGKIHINFDTILGKGASSTVYKGHLIGLAPLHEQRKNEQTEQFFDCDVAVKVTNHFGTNEVEQLFKEIDAMKKIGYHENVMCLLGWALPGETPCLVFEIAHEDLLHYVSEFKELVTELVPYKNFLSILWQITKGMQFTASKGLVHCDLAARNVLLFDNMVAKISDFGLCCSSDETFSYQTSLNKKLPIKWLSLEALLDRLFTEKSDVWSFGVLMYEMFSFGATPYETMNNDELVMFLQSGGRLERPANMDDVCYGIMLLCWNKDFRTRPGFMELEEKFGELSNKYSV</sequence>
<protein>
    <recommendedName>
        <fullName evidence="2">receptor protein-tyrosine kinase</fullName>
        <ecNumber evidence="2">2.7.10.1</ecNumber>
    </recommendedName>
</protein>
<dbReference type="Gene3D" id="3.30.200.20">
    <property type="entry name" value="Phosphorylase Kinase, domain 1"/>
    <property type="match status" value="1"/>
</dbReference>
<dbReference type="PRINTS" id="PR00109">
    <property type="entry name" value="TYRKINASE"/>
</dbReference>
<dbReference type="Gene3D" id="1.10.510.10">
    <property type="entry name" value="Transferase(Phosphotransferase) domain 1"/>
    <property type="match status" value="1"/>
</dbReference>
<evidence type="ECO:0000256" key="10">
    <source>
        <dbReference type="SAM" id="Coils"/>
    </source>
</evidence>
<evidence type="ECO:0000256" key="6">
    <source>
        <dbReference type="ARBA" id="ARBA00022840"/>
    </source>
</evidence>
<evidence type="ECO:0000256" key="3">
    <source>
        <dbReference type="ARBA" id="ARBA00022679"/>
    </source>
</evidence>
<dbReference type="GO" id="GO:0012505">
    <property type="term" value="C:endomembrane system"/>
    <property type="evidence" value="ECO:0007669"/>
    <property type="project" value="UniProtKB-SubCell"/>
</dbReference>
<evidence type="ECO:0000256" key="5">
    <source>
        <dbReference type="ARBA" id="ARBA00022777"/>
    </source>
</evidence>
<keyword evidence="10" id="KW-0175">Coiled coil</keyword>
<evidence type="ECO:0000256" key="8">
    <source>
        <dbReference type="ARBA" id="ARBA00023137"/>
    </source>
</evidence>
<name>A0A914DNE6_9BILA</name>
<reference evidence="14" key="1">
    <citation type="submission" date="2022-11" db="UniProtKB">
        <authorList>
            <consortium name="WormBaseParasite"/>
        </authorList>
    </citation>
    <scope>IDENTIFICATION</scope>
</reference>
<dbReference type="GO" id="GO:0005524">
    <property type="term" value="F:ATP binding"/>
    <property type="evidence" value="ECO:0007669"/>
    <property type="project" value="UniProtKB-KW"/>
</dbReference>
<evidence type="ECO:0000256" key="1">
    <source>
        <dbReference type="ARBA" id="ARBA00004308"/>
    </source>
</evidence>
<dbReference type="FunFam" id="1.10.510.10:FF:001512">
    <property type="entry name" value="Receptor tyrosine-protein kinase erbB-2"/>
    <property type="match status" value="1"/>
</dbReference>
<feature type="transmembrane region" description="Helical" evidence="11">
    <location>
        <begin position="164"/>
        <end position="190"/>
    </location>
</feature>
<keyword evidence="11" id="KW-0812">Transmembrane</keyword>
<keyword evidence="4" id="KW-0547">Nucleotide-binding</keyword>